<evidence type="ECO:0000313" key="7">
    <source>
        <dbReference type="EMBL" id="RKN29160.1"/>
    </source>
</evidence>
<sequence>MTGTTAAASALPRKRRRLRLPLRTSWVVTGTLVTVLLSLLLVEAYANSEFTPDHFREVGDQSSVPAEIISGGPVIDTTGGRTQSYRMPPRTIALTFDDGPDPTWTPRILDVLRHHQAKATFFVVGSQVARHPDLTGRVAAEGHELGVHTFSHPEATLLPSWQRRLEYTQTQMAIMNTTGVRTNLLRFPYSSRADAVDNEAWAAIRQAGGLGYLTAVNDTDSQDWARPGVDTIVRNMTPPTGQGAVVLLHDAGGDRAQTVAALDRFIPAMLARGYDFVTVGEGLNQTRDEADDDGVAAVPANRPVSEAERWRSGSAVMAVRVADLFIATLRVLFVVAGLLMLLRTLLLLVLAPRLAWRRRRGYWGSPVTEPVSIIVPAYNEQAGIVASVRSLANGDHRGIEVIVVDDGSTDGTADLAEALGLRNVRVIRKSNGGKPSALNTGIAHASHEIIVMVDGDTVFERDSVRRLVQPFADPSVGAVAGNVKVANRRGPLGWWQHIEYVIGFNLDRRLYETLGCMPTVPGAIGAFRRRVLLAAGGMSDDTLAEDTDITMAILRAGWRVVYEKRARAWTEAPASLTQLWRQRYRWSYGTMQAMWKHRRAMFDTGPSGRFGRFGLPMLALFGVVLPLLGPVLDVMALYGLFFLGATETAVAWLLMLAVQAVTALVAFRLDRERLLPLLALPLQQFAYRQLMYLVLLRSTITALTGTRLRWRKLKRAGDPPTDRRGHVVDGSLMHASVARPEETDRATEPPAARAGRDRWFDTLRALALTRVITYHMWGYAWMSFAFPAMGVMFALGGSLMARSLDRTSVQAVNSRLRRLLPAMWMLGAVLVPVMVWQGWPDRPAWPGLLTWLIPIAQPAGSAWAQDVTGVLWYLVTYLWLVLLSPVLLGLYRRWPLPTVLLPLAAVVMLQTTSPPLSGGVHSVVVDLATFGACWLVGFAHRDGALHRIPLPALVIAAAVCLGIGVGAGWTVAGSAGGMDLNDIPAAQAFYSLGFVLLLLRARPPMAWLARARPLDRLVTWLNSRALTIYLWHNAAIAVCFVVGDRIDAWRLGQVGYLAVALVLLFVVVLLVGWIEDVSAQRRPRLVGWPSRTPAATPRARRASVPATARQVRASTRT</sequence>
<evidence type="ECO:0000259" key="6">
    <source>
        <dbReference type="PROSITE" id="PS51677"/>
    </source>
</evidence>
<dbReference type="Proteomes" id="UP000275865">
    <property type="component" value="Unassembled WGS sequence"/>
</dbReference>
<name>A0A3A9XUR9_9ACTN</name>
<dbReference type="EMBL" id="RAZT01000012">
    <property type="protein sequence ID" value="RKN29160.1"/>
    <property type="molecule type" value="Genomic_DNA"/>
</dbReference>
<dbReference type="Pfam" id="PF01522">
    <property type="entry name" value="Polysacc_deac_1"/>
    <property type="match status" value="1"/>
</dbReference>
<evidence type="ECO:0000256" key="3">
    <source>
        <dbReference type="ARBA" id="ARBA00022679"/>
    </source>
</evidence>
<evidence type="ECO:0000313" key="8">
    <source>
        <dbReference type="Proteomes" id="UP000275865"/>
    </source>
</evidence>
<feature type="transmembrane region" description="Helical" evidence="5">
    <location>
        <begin position="983"/>
        <end position="1001"/>
    </location>
</feature>
<feature type="transmembrane region" description="Helical" evidence="5">
    <location>
        <begin position="779"/>
        <end position="801"/>
    </location>
</feature>
<keyword evidence="5" id="KW-0812">Transmembrane</keyword>
<dbReference type="CDD" id="cd06423">
    <property type="entry name" value="CESA_like"/>
    <property type="match status" value="1"/>
</dbReference>
<dbReference type="SUPFAM" id="SSF53448">
    <property type="entry name" value="Nucleotide-diphospho-sugar transferases"/>
    <property type="match status" value="1"/>
</dbReference>
<dbReference type="Gene3D" id="3.20.20.370">
    <property type="entry name" value="Glycoside hydrolase/deacetylase"/>
    <property type="match status" value="1"/>
</dbReference>
<feature type="transmembrane region" description="Helical" evidence="5">
    <location>
        <begin position="870"/>
        <end position="891"/>
    </location>
</feature>
<dbReference type="GO" id="GO:0016757">
    <property type="term" value="F:glycosyltransferase activity"/>
    <property type="evidence" value="ECO:0007669"/>
    <property type="project" value="UniProtKB-KW"/>
</dbReference>
<keyword evidence="2" id="KW-0328">Glycosyltransferase</keyword>
<feature type="transmembrane region" description="Helical" evidence="5">
    <location>
        <begin position="1021"/>
        <end position="1043"/>
    </location>
</feature>
<feature type="transmembrane region" description="Helical" evidence="5">
    <location>
        <begin position="1055"/>
        <end position="1074"/>
    </location>
</feature>
<feature type="region of interest" description="Disordered" evidence="4">
    <location>
        <begin position="1091"/>
        <end position="1117"/>
    </location>
</feature>
<dbReference type="InterPro" id="IPR002656">
    <property type="entry name" value="Acyl_transf_3_dom"/>
</dbReference>
<dbReference type="GO" id="GO:0005975">
    <property type="term" value="P:carbohydrate metabolic process"/>
    <property type="evidence" value="ECO:0007669"/>
    <property type="project" value="InterPro"/>
</dbReference>
<keyword evidence="3 7" id="KW-0808">Transferase</keyword>
<feature type="transmembrane region" description="Helical" evidence="5">
    <location>
        <begin position="822"/>
        <end position="839"/>
    </location>
</feature>
<feature type="transmembrane region" description="Helical" evidence="5">
    <location>
        <begin position="896"/>
        <end position="913"/>
    </location>
</feature>
<dbReference type="InterPro" id="IPR011330">
    <property type="entry name" value="Glyco_hydro/deAcase_b/a-brl"/>
</dbReference>
<evidence type="ECO:0000256" key="4">
    <source>
        <dbReference type="SAM" id="MobiDB-lite"/>
    </source>
</evidence>
<feature type="transmembrane region" description="Helical" evidence="5">
    <location>
        <begin position="919"/>
        <end position="938"/>
    </location>
</feature>
<dbReference type="Gene3D" id="3.90.550.10">
    <property type="entry name" value="Spore Coat Polysaccharide Biosynthesis Protein SpsA, Chain A"/>
    <property type="match status" value="1"/>
</dbReference>
<evidence type="ECO:0000256" key="2">
    <source>
        <dbReference type="ARBA" id="ARBA00022676"/>
    </source>
</evidence>
<organism evidence="7 8">
    <name type="scientific">Micromonospora musae</name>
    <dbReference type="NCBI Taxonomy" id="1894970"/>
    <lineage>
        <taxon>Bacteria</taxon>
        <taxon>Bacillati</taxon>
        <taxon>Actinomycetota</taxon>
        <taxon>Actinomycetes</taxon>
        <taxon>Micromonosporales</taxon>
        <taxon>Micromonosporaceae</taxon>
        <taxon>Micromonospora</taxon>
    </lineage>
</organism>
<feature type="transmembrane region" description="Helical" evidence="5">
    <location>
        <begin position="649"/>
        <end position="669"/>
    </location>
</feature>
<dbReference type="AlphaFoldDB" id="A0A3A9XUR9"/>
<feature type="compositionally biased region" description="Low complexity" evidence="4">
    <location>
        <begin position="1091"/>
        <end position="1109"/>
    </location>
</feature>
<evidence type="ECO:0000256" key="5">
    <source>
        <dbReference type="SAM" id="Phobius"/>
    </source>
</evidence>
<proteinExistence type="inferred from homology"/>
<feature type="transmembrane region" description="Helical" evidence="5">
    <location>
        <begin position="950"/>
        <end position="971"/>
    </location>
</feature>
<dbReference type="RefSeq" id="WP_120690202.1">
    <property type="nucleotide sequence ID" value="NZ_RAZT01000012.1"/>
</dbReference>
<feature type="transmembrane region" description="Helical" evidence="5">
    <location>
        <begin position="324"/>
        <end position="350"/>
    </location>
</feature>
<feature type="domain" description="NodB homology" evidence="6">
    <location>
        <begin position="90"/>
        <end position="277"/>
    </location>
</feature>
<protein>
    <submittedName>
        <fullName evidence="7">Glycosyltransferase</fullName>
    </submittedName>
</protein>
<feature type="transmembrane region" description="Helical" evidence="5">
    <location>
        <begin position="618"/>
        <end position="643"/>
    </location>
</feature>
<dbReference type="InterPro" id="IPR002509">
    <property type="entry name" value="NODB_dom"/>
</dbReference>
<dbReference type="SUPFAM" id="SSF88713">
    <property type="entry name" value="Glycoside hydrolase/deacetylase"/>
    <property type="match status" value="1"/>
</dbReference>
<reference evidence="7 8" key="1">
    <citation type="submission" date="2018-09" db="EMBL/GenBank/DDBJ databases">
        <title>Micromonospora sp. nov. MS1-9, isolated from a root of Musa sp.</title>
        <authorList>
            <person name="Kuncharoen N."/>
            <person name="Kudo T."/>
            <person name="Ohkuma M."/>
            <person name="Yuki M."/>
            <person name="Tanasupawat S."/>
        </authorList>
    </citation>
    <scope>NUCLEOTIDE SEQUENCE [LARGE SCALE GENOMIC DNA]</scope>
    <source>
        <strain evidence="7 8">MS1-9</strain>
    </source>
</reference>
<evidence type="ECO:0000256" key="1">
    <source>
        <dbReference type="ARBA" id="ARBA00006739"/>
    </source>
</evidence>
<dbReference type="PANTHER" id="PTHR43630:SF1">
    <property type="entry name" value="POLY-BETA-1,6-N-ACETYL-D-GLUCOSAMINE SYNTHASE"/>
    <property type="match status" value="1"/>
</dbReference>
<keyword evidence="5" id="KW-1133">Transmembrane helix</keyword>
<dbReference type="PANTHER" id="PTHR43630">
    <property type="entry name" value="POLY-BETA-1,6-N-ACETYL-D-GLUCOSAMINE SYNTHASE"/>
    <property type="match status" value="1"/>
</dbReference>
<dbReference type="Pfam" id="PF13641">
    <property type="entry name" value="Glyco_tranf_2_3"/>
    <property type="match status" value="1"/>
</dbReference>
<dbReference type="InterPro" id="IPR029044">
    <property type="entry name" value="Nucleotide-diphossugar_trans"/>
</dbReference>
<comment type="caution">
    <text evidence="7">The sequence shown here is derived from an EMBL/GenBank/DDBJ whole genome shotgun (WGS) entry which is preliminary data.</text>
</comment>
<comment type="similarity">
    <text evidence="1">Belongs to the glycosyltransferase 2 family.</text>
</comment>
<accession>A0A3A9XUR9</accession>
<keyword evidence="5" id="KW-0472">Membrane</keyword>
<feature type="transmembrane region" description="Helical" evidence="5">
    <location>
        <begin position="20"/>
        <end position="42"/>
    </location>
</feature>
<dbReference type="Pfam" id="PF01757">
    <property type="entry name" value="Acyl_transf_3"/>
    <property type="match status" value="1"/>
</dbReference>
<dbReference type="PROSITE" id="PS51677">
    <property type="entry name" value="NODB"/>
    <property type="match status" value="1"/>
</dbReference>
<dbReference type="GO" id="GO:0016810">
    <property type="term" value="F:hydrolase activity, acting on carbon-nitrogen (but not peptide) bonds"/>
    <property type="evidence" value="ECO:0007669"/>
    <property type="project" value="InterPro"/>
</dbReference>
<dbReference type="GO" id="GO:0016747">
    <property type="term" value="F:acyltransferase activity, transferring groups other than amino-acyl groups"/>
    <property type="evidence" value="ECO:0007669"/>
    <property type="project" value="InterPro"/>
</dbReference>
<gene>
    <name evidence="7" type="ORF">D7044_23415</name>
</gene>